<sequence>MKSVRYKDLNLGNGIFEGWNDQQGLMICGYEWGNSKKDQEQSQDAKPVDFNIACTFSNKVPRYGQGALSWPYDNRIKRWFALWGHPLDSNEYGQDFDKSIIQTNWANTCNHQLANYSHLLSEEQVNNFINHISTLKPKIILFMGSQLIHLLRNSIVKARFEEIVGTEIPDSFVVKQKKEFSGRKFKIYFCEFENCQIIGLPHPSSSRGLSDRYIELFEPEMNTIISQFKKEKAINP</sequence>
<evidence type="ECO:0000313" key="1">
    <source>
        <dbReference type="EMBL" id="QIC70515.1"/>
    </source>
</evidence>
<dbReference type="EMBL" id="CP044455">
    <property type="protein sequence ID" value="QIC70515.1"/>
    <property type="molecule type" value="Genomic_DNA"/>
</dbReference>
<proteinExistence type="predicted"/>
<dbReference type="RefSeq" id="WP_104472654.1">
    <property type="nucleotide sequence ID" value="NZ_CP044455.1"/>
</dbReference>
<organism evidence="1 2">
    <name type="scientific">Acinetobacter indicus</name>
    <dbReference type="NCBI Taxonomy" id="756892"/>
    <lineage>
        <taxon>Bacteria</taxon>
        <taxon>Pseudomonadati</taxon>
        <taxon>Pseudomonadota</taxon>
        <taxon>Gammaproteobacteria</taxon>
        <taxon>Moraxellales</taxon>
        <taxon>Moraxellaceae</taxon>
        <taxon>Acinetobacter</taxon>
    </lineage>
</organism>
<dbReference type="Proteomes" id="UP000503440">
    <property type="component" value="Chromosome"/>
</dbReference>
<dbReference type="AlphaFoldDB" id="A0A6C0Y439"/>
<accession>A0A6C0Y439</accession>
<protein>
    <submittedName>
        <fullName evidence="1">Uncharacterized protein</fullName>
    </submittedName>
</protein>
<reference evidence="1 2" key="1">
    <citation type="submission" date="2019-09" db="EMBL/GenBank/DDBJ databases">
        <title>Non-baumannii Acinetobacter spp. carrying blaNDM-1 isolated in China.</title>
        <authorList>
            <person name="Cui C."/>
            <person name="Chen C."/>
            <person name="Sun J."/>
            <person name="Liu Y."/>
        </authorList>
    </citation>
    <scope>NUCLEOTIDE SEQUENCE [LARGE SCALE GENOMIC DNA]</scope>
    <source>
        <strain evidence="1 2">B18</strain>
    </source>
</reference>
<evidence type="ECO:0000313" key="2">
    <source>
        <dbReference type="Proteomes" id="UP000503440"/>
    </source>
</evidence>
<gene>
    <name evidence="1" type="ORF">FSC09_08860</name>
</gene>
<name>A0A6C0Y439_9GAMM</name>